<proteinExistence type="predicted"/>
<dbReference type="SUPFAM" id="SSF50249">
    <property type="entry name" value="Nucleic acid-binding proteins"/>
    <property type="match status" value="1"/>
</dbReference>
<keyword evidence="4" id="KW-1185">Reference proteome</keyword>
<evidence type="ECO:0000259" key="1">
    <source>
        <dbReference type="Pfam" id="PF01796"/>
    </source>
</evidence>
<keyword evidence="3" id="KW-0238">DNA-binding</keyword>
<dbReference type="InterPro" id="IPR002878">
    <property type="entry name" value="ChsH2_C"/>
</dbReference>
<dbReference type="Pfam" id="PF01796">
    <property type="entry name" value="OB_ChsH2_C"/>
    <property type="match status" value="1"/>
</dbReference>
<evidence type="ECO:0000313" key="3">
    <source>
        <dbReference type="EMBL" id="MXP19997.1"/>
    </source>
</evidence>
<dbReference type="Pfam" id="PF12172">
    <property type="entry name" value="zf-ChsH2"/>
    <property type="match status" value="1"/>
</dbReference>
<evidence type="ECO:0000313" key="4">
    <source>
        <dbReference type="Proteomes" id="UP000475545"/>
    </source>
</evidence>
<evidence type="ECO:0000259" key="2">
    <source>
        <dbReference type="Pfam" id="PF12172"/>
    </source>
</evidence>
<dbReference type="AlphaFoldDB" id="A0A6L7GKT3"/>
<dbReference type="PANTHER" id="PTHR34075">
    <property type="entry name" value="BLR3430 PROTEIN"/>
    <property type="match status" value="1"/>
</dbReference>
<feature type="domain" description="ChsH2 C-terminal OB-fold" evidence="1">
    <location>
        <begin position="45"/>
        <end position="110"/>
    </location>
</feature>
<protein>
    <submittedName>
        <fullName evidence="3">DNA-binding protein</fullName>
    </submittedName>
</protein>
<dbReference type="Gene3D" id="6.10.30.10">
    <property type="match status" value="1"/>
</dbReference>
<accession>A0A6L7GKT3</accession>
<name>A0A6L7GKT3_9ACTN</name>
<reference evidence="3 4" key="1">
    <citation type="submission" date="2019-11" db="EMBL/GenBank/DDBJ databases">
        <title>Gordonia sp. nov., a novel actinobacterium isolated from mangrove soil in Hainan.</title>
        <authorList>
            <person name="Huang X."/>
            <person name="Xie Y."/>
            <person name="Chu X."/>
            <person name="Xiao K."/>
        </authorList>
    </citation>
    <scope>NUCLEOTIDE SEQUENCE [LARGE SCALE GENOMIC DNA]</scope>
    <source>
        <strain evidence="3 4">HNM0687</strain>
    </source>
</reference>
<dbReference type="Proteomes" id="UP000475545">
    <property type="component" value="Unassembled WGS sequence"/>
</dbReference>
<dbReference type="GO" id="GO:0003677">
    <property type="term" value="F:DNA binding"/>
    <property type="evidence" value="ECO:0007669"/>
    <property type="project" value="UniProtKB-KW"/>
</dbReference>
<dbReference type="EMBL" id="WMBR01000001">
    <property type="protein sequence ID" value="MXP19997.1"/>
    <property type="molecule type" value="Genomic_DNA"/>
</dbReference>
<organism evidence="3 4">
    <name type="scientific">Gordonia mangrovi</name>
    <dbReference type="NCBI Taxonomy" id="2665643"/>
    <lineage>
        <taxon>Bacteria</taxon>
        <taxon>Bacillati</taxon>
        <taxon>Actinomycetota</taxon>
        <taxon>Actinomycetes</taxon>
        <taxon>Mycobacteriales</taxon>
        <taxon>Gordoniaceae</taxon>
        <taxon>Gordonia</taxon>
    </lineage>
</organism>
<gene>
    <name evidence="3" type="ORF">GIY30_01270</name>
</gene>
<dbReference type="InterPro" id="IPR052513">
    <property type="entry name" value="Thioester_dehydratase-like"/>
</dbReference>
<comment type="caution">
    <text evidence="3">The sequence shown here is derived from an EMBL/GenBank/DDBJ whole genome shotgun (WGS) entry which is preliminary data.</text>
</comment>
<feature type="domain" description="ChsH2 rubredoxin-like zinc ribbon" evidence="2">
    <location>
        <begin position="9"/>
        <end position="39"/>
    </location>
</feature>
<dbReference type="PANTHER" id="PTHR34075:SF5">
    <property type="entry name" value="BLR3430 PROTEIN"/>
    <property type="match status" value="1"/>
</dbReference>
<dbReference type="InterPro" id="IPR022002">
    <property type="entry name" value="ChsH2_Znr"/>
</dbReference>
<sequence length="134" mass="14805">MSPTSQLFAARDPLQLAGSRCTTCTTTTFPPQSDCPRCTTRSMSEVALPREGTLWTWTVQTFCPKPPFVAPPEGFTPFCVGYIDLGEVIVESLLDAGPDELRTAARMRLVPHRWDTPDGEHATGYAFRPVEEDV</sequence>
<dbReference type="InterPro" id="IPR012340">
    <property type="entry name" value="NA-bd_OB-fold"/>
</dbReference>
<dbReference type="RefSeq" id="WP_160900174.1">
    <property type="nucleotide sequence ID" value="NZ_CP102850.1"/>
</dbReference>